<feature type="compositionally biased region" description="Low complexity" evidence="5">
    <location>
        <begin position="102"/>
        <end position="111"/>
    </location>
</feature>
<feature type="compositionally biased region" description="Low complexity" evidence="5">
    <location>
        <begin position="148"/>
        <end position="165"/>
    </location>
</feature>
<dbReference type="CDD" id="cd18793">
    <property type="entry name" value="SF2_C_SNF"/>
    <property type="match status" value="1"/>
</dbReference>
<accession>A0A317XVU6</accession>
<keyword evidence="4" id="KW-0067">ATP-binding</keyword>
<feature type="compositionally biased region" description="Polar residues" evidence="5">
    <location>
        <begin position="61"/>
        <end position="71"/>
    </location>
</feature>
<feature type="region of interest" description="Disordered" evidence="5">
    <location>
        <begin position="305"/>
        <end position="324"/>
    </location>
</feature>
<reference evidence="8 9" key="1">
    <citation type="journal article" date="2018" name="Mol. Biol. Evol.">
        <title>Broad Genomic Sampling Reveals a Smut Pathogenic Ancestry of the Fungal Clade Ustilaginomycotina.</title>
        <authorList>
            <person name="Kijpornyongpan T."/>
            <person name="Mondo S.J."/>
            <person name="Barry K."/>
            <person name="Sandor L."/>
            <person name="Lee J."/>
            <person name="Lipzen A."/>
            <person name="Pangilinan J."/>
            <person name="LaButti K."/>
            <person name="Hainaut M."/>
            <person name="Henrissat B."/>
            <person name="Grigoriev I.V."/>
            <person name="Spatafora J.W."/>
            <person name="Aime M.C."/>
        </authorList>
    </citation>
    <scope>NUCLEOTIDE SEQUENCE [LARGE SCALE GENOMIC DNA]</scope>
    <source>
        <strain evidence="8 9">MCA 3645</strain>
    </source>
</reference>
<dbReference type="InterPro" id="IPR050628">
    <property type="entry name" value="SNF2_RAD54_helicase_TF"/>
</dbReference>
<dbReference type="Pfam" id="PF00176">
    <property type="entry name" value="SNF2-rel_dom"/>
    <property type="match status" value="1"/>
</dbReference>
<dbReference type="InterPro" id="IPR027417">
    <property type="entry name" value="P-loop_NTPase"/>
</dbReference>
<dbReference type="Pfam" id="PF00271">
    <property type="entry name" value="Helicase_C"/>
    <property type="match status" value="1"/>
</dbReference>
<dbReference type="OrthoDB" id="448448at2759"/>
<dbReference type="GO" id="GO:0006281">
    <property type="term" value="P:DNA repair"/>
    <property type="evidence" value="ECO:0007669"/>
    <property type="project" value="TreeGrafter"/>
</dbReference>
<keyword evidence="2" id="KW-0547">Nucleotide-binding</keyword>
<evidence type="ECO:0000256" key="4">
    <source>
        <dbReference type="ARBA" id="ARBA00022840"/>
    </source>
</evidence>
<dbReference type="PROSITE" id="PS51192">
    <property type="entry name" value="HELICASE_ATP_BIND_1"/>
    <property type="match status" value="1"/>
</dbReference>
<dbReference type="STRING" id="1882483.A0A317XVU6"/>
<evidence type="ECO:0000313" key="8">
    <source>
        <dbReference type="EMBL" id="PWZ01431.1"/>
    </source>
</evidence>
<keyword evidence="3" id="KW-0378">Hydrolase</keyword>
<feature type="region of interest" description="Disordered" evidence="5">
    <location>
        <begin position="758"/>
        <end position="788"/>
    </location>
</feature>
<dbReference type="EMBL" id="KZ819190">
    <property type="protein sequence ID" value="PWZ01431.1"/>
    <property type="molecule type" value="Genomic_DNA"/>
</dbReference>
<dbReference type="GO" id="GO:0008094">
    <property type="term" value="F:ATP-dependent activity, acting on DNA"/>
    <property type="evidence" value="ECO:0007669"/>
    <property type="project" value="TreeGrafter"/>
</dbReference>
<feature type="compositionally biased region" description="Basic and acidic residues" evidence="5">
    <location>
        <begin position="914"/>
        <end position="928"/>
    </location>
</feature>
<dbReference type="PROSITE" id="PS51194">
    <property type="entry name" value="HELICASE_CTER"/>
    <property type="match status" value="1"/>
</dbReference>
<dbReference type="Gene3D" id="3.40.50.10810">
    <property type="entry name" value="Tandem AAA-ATPase domain"/>
    <property type="match status" value="3"/>
</dbReference>
<feature type="compositionally biased region" description="Basic and acidic residues" evidence="5">
    <location>
        <begin position="1402"/>
        <end position="1413"/>
    </location>
</feature>
<feature type="compositionally biased region" description="Low complexity" evidence="5">
    <location>
        <begin position="233"/>
        <end position="245"/>
    </location>
</feature>
<feature type="compositionally biased region" description="Acidic residues" evidence="5">
    <location>
        <begin position="929"/>
        <end position="939"/>
    </location>
</feature>
<feature type="compositionally biased region" description="Acidic residues" evidence="5">
    <location>
        <begin position="774"/>
        <end position="783"/>
    </location>
</feature>
<feature type="compositionally biased region" description="Polar residues" evidence="5">
    <location>
        <begin position="36"/>
        <end position="50"/>
    </location>
</feature>
<dbReference type="SMART" id="SM00487">
    <property type="entry name" value="DEXDc"/>
    <property type="match status" value="1"/>
</dbReference>
<evidence type="ECO:0000256" key="5">
    <source>
        <dbReference type="SAM" id="MobiDB-lite"/>
    </source>
</evidence>
<feature type="compositionally biased region" description="Acidic residues" evidence="5">
    <location>
        <begin position="246"/>
        <end position="258"/>
    </location>
</feature>
<evidence type="ECO:0000259" key="6">
    <source>
        <dbReference type="PROSITE" id="PS51192"/>
    </source>
</evidence>
<dbReference type="InterPro" id="IPR049730">
    <property type="entry name" value="SNF2/RAD54-like_C"/>
</dbReference>
<feature type="region of interest" description="Disordered" evidence="5">
    <location>
        <begin position="914"/>
        <end position="977"/>
    </location>
</feature>
<feature type="compositionally biased region" description="Polar residues" evidence="5">
    <location>
        <begin position="1262"/>
        <end position="1275"/>
    </location>
</feature>
<feature type="domain" description="Helicase C-terminal" evidence="7">
    <location>
        <begin position="1560"/>
        <end position="1711"/>
    </location>
</feature>
<feature type="region of interest" description="Disordered" evidence="5">
    <location>
        <begin position="582"/>
        <end position="627"/>
    </location>
</feature>
<feature type="compositionally biased region" description="Basic residues" evidence="5">
    <location>
        <begin position="1380"/>
        <end position="1389"/>
    </location>
</feature>
<dbReference type="Gene3D" id="3.30.40.10">
    <property type="entry name" value="Zinc/RING finger domain, C3HC4 (zinc finger)"/>
    <property type="match status" value="1"/>
</dbReference>
<organism evidence="8 9">
    <name type="scientific">Testicularia cyperi</name>
    <dbReference type="NCBI Taxonomy" id="1882483"/>
    <lineage>
        <taxon>Eukaryota</taxon>
        <taxon>Fungi</taxon>
        <taxon>Dikarya</taxon>
        <taxon>Basidiomycota</taxon>
        <taxon>Ustilaginomycotina</taxon>
        <taxon>Ustilaginomycetes</taxon>
        <taxon>Ustilaginales</taxon>
        <taxon>Anthracoideaceae</taxon>
        <taxon>Testicularia</taxon>
    </lineage>
</organism>
<dbReference type="CDD" id="cd18008">
    <property type="entry name" value="DEXDc_SHPRH-like"/>
    <property type="match status" value="1"/>
</dbReference>
<evidence type="ECO:0000256" key="2">
    <source>
        <dbReference type="ARBA" id="ARBA00022741"/>
    </source>
</evidence>
<evidence type="ECO:0000256" key="1">
    <source>
        <dbReference type="ARBA" id="ARBA00007025"/>
    </source>
</evidence>
<dbReference type="Proteomes" id="UP000246740">
    <property type="component" value="Unassembled WGS sequence"/>
</dbReference>
<keyword evidence="9" id="KW-1185">Reference proteome</keyword>
<feature type="compositionally biased region" description="Basic and acidic residues" evidence="5">
    <location>
        <begin position="758"/>
        <end position="773"/>
    </location>
</feature>
<name>A0A317XVU6_9BASI</name>
<feature type="compositionally biased region" description="Polar residues" evidence="5">
    <location>
        <begin position="166"/>
        <end position="184"/>
    </location>
</feature>
<dbReference type="GO" id="GO:0016787">
    <property type="term" value="F:hydrolase activity"/>
    <property type="evidence" value="ECO:0007669"/>
    <property type="project" value="UniProtKB-KW"/>
</dbReference>
<feature type="compositionally biased region" description="Acidic residues" evidence="5">
    <location>
        <begin position="215"/>
        <end position="225"/>
    </location>
</feature>
<dbReference type="InterPro" id="IPR001650">
    <property type="entry name" value="Helicase_C-like"/>
</dbReference>
<feature type="region of interest" description="Disordered" evidence="5">
    <location>
        <begin position="1"/>
        <end position="258"/>
    </location>
</feature>
<dbReference type="PANTHER" id="PTHR45626">
    <property type="entry name" value="TRANSCRIPTION TERMINATION FACTOR 2-RELATED"/>
    <property type="match status" value="1"/>
</dbReference>
<evidence type="ECO:0000313" key="9">
    <source>
        <dbReference type="Proteomes" id="UP000246740"/>
    </source>
</evidence>
<dbReference type="GO" id="GO:0005634">
    <property type="term" value="C:nucleus"/>
    <property type="evidence" value="ECO:0007669"/>
    <property type="project" value="TreeGrafter"/>
</dbReference>
<comment type="similarity">
    <text evidence="1">Belongs to the SNF2/RAD54 helicase family.</text>
</comment>
<dbReference type="InterPro" id="IPR013083">
    <property type="entry name" value="Znf_RING/FYVE/PHD"/>
</dbReference>
<dbReference type="SMART" id="SM00490">
    <property type="entry name" value="HELICc"/>
    <property type="match status" value="1"/>
</dbReference>
<proteinExistence type="inferred from homology"/>
<dbReference type="SUPFAM" id="SSF52540">
    <property type="entry name" value="P-loop containing nucleoside triphosphate hydrolases"/>
    <property type="match status" value="2"/>
</dbReference>
<sequence>MSDNNADMLEEIDDPSELLSRPLEHRPFIDPPPDFVTQSYSSAISAPTSVDNRRTLPPGFGSQSPSRSSQHAAAVACGSNSSSRPTKPSIWQPPGTVPKQQSAAPTTAAASNPPPSSPADPFVVGGSGARVPTKFLDTSGDFRRQPQPSHDPSSSTSTASAITDSFVYQKTSTSTMHGNSTSRNGPPVLPEAKASIHPSNPSIPAGVRDTIDLTLSDDEDDEDHDEPSVSTKPAVARAAAPADVIDVSDGDNDDDDDPVMVSHKRASPSEIEIDHERSNAIICAGMINAVVLCMYGLPPSLTYPGTIDQEPPEDPAYSKENWPGLSSFWGEAGHRPAMLTLPPQQQQLPPQARTLPGGWTYTPVQAPQREEVNVCVVVPPTIAHAGLPREQAIARGPSAQSSFGALADKYTHTLAPLLRSNKIRCEARCRMVPQGRAQNFLHQLDVLVFVRRPDLPYVSEKLAGAGIQLDHPTIYVAEDYPTAPQYSNPHNPPPGGFRNDPMRAMYGGIHRGTGMGTIVHNKEMSEKEKKKQVDMIYSSIKSGEELAAVEPARVISTKLLQHQKQALGFLLNRERDRRWGDLLKKPEDGKGPEAEAENAKTDPAGEKRKVKLEHKASANGKEKGTEAEVKDEFPSIKIVNGVNVTAASRAAAEAAAEENSISLWKVRVGANGKIRGWRNLITNREALTQPRICRGAILADDMGLGKTITTIALIAHNIDEARLFGRSPVQKDLVLERAEQIEVAPSYTTKVELKRAMQTQERRNDDVFGHSDGEAEQDDEEEFGDRSGSPEIGMAVHGAPTRASGSNSAASKLPSAGVVLNVKWGKKDPELIRKQHLERRSKATLIVCPLSVVANWEDQFKEHWDRRKQPSIYLYHGPARITDLKRLSGFDIVITTYQTLGYEFANQSTWAFEDHDKPDKRQNGHHDAADDDDDEDSDDGVVMIDERGFPVEDSSSGRGKENGKGKAKKRKRKANKEAPNALQRIEWFRVVLDEAHYIKGAGTWQSKAVCNLSAQRRLCLTGTPIQNGIDDLFALLKFLRLDPFTDRATWNEFCGHREATSLASARTKENAPIDSTNLGHVQILMKFLALRRQKTTKTADGKDLLTLPPKLSKTEYLEFEEAEKARYQALHNQYKEDFEEMMARDTVSNNYATILVEILNLRLTCDHPSLVDASKDARRKEQGSDLFSAIEQDGLSRERAAVVFILFRDSEMAYCNECQADLASCVDVDAAHEAEELNEALSEAVTGGRGSGRGRSNKRIKTSGTSTPSIASRSTAGGMGTPLYGGGGPGQQRAVVTRCQHLFCSSCFGRAMGSPWPNVTSSDYEYCPACNRTLHLVVDAVELGPSDFLELNDDQVERLASDNEDGTIDVGDHVPDTGRRSVRNGKRRVKLQDVEDDSDDDSDHKANGKHKDDDDFDWGSDDDKDLASPPVPVRKASRKNAAAKANREAKDEDDDDDRTLDRRGVGGHVSLQERKDLSTKIRALVSDLIPFSRCNPHSALFDPLAPRLEHMDTATSDDPAIRQRAEEEPVVVVERAPPGLVSDGATREKGGNRSSKLLDALDSTMNAIDTYEPVKSVVFSQWTKMLDRIQKSLRITGIRCTRLDGSMRRADRSAALEHFRIDPGVEVLLISLRAGGTGLNLVSACRAYLMDPYWNPAVENQGLDRVHRMGQTRPVITTKYIMKHSIEENMLRLQQRKLLLAEKVGTKRDTGPLAAPGTGSASASAARRHERREELKILFGSSSVDAGSS</sequence>
<feature type="domain" description="Helicase ATP-binding" evidence="6">
    <location>
        <begin position="835"/>
        <end position="1042"/>
    </location>
</feature>
<dbReference type="Gene3D" id="3.40.50.300">
    <property type="entry name" value="P-loop containing nucleotide triphosphate hydrolases"/>
    <property type="match status" value="1"/>
</dbReference>
<dbReference type="InterPro" id="IPR038718">
    <property type="entry name" value="SNF2-like_sf"/>
</dbReference>
<dbReference type="PANTHER" id="PTHR45626:SF52">
    <property type="entry name" value="SINGLE-STRANDED DNA-DEPENDENT ATPASE (EUROFUNG)"/>
    <property type="match status" value="1"/>
</dbReference>
<dbReference type="InterPro" id="IPR014001">
    <property type="entry name" value="Helicase_ATP-bd"/>
</dbReference>
<evidence type="ECO:0008006" key="10">
    <source>
        <dbReference type="Google" id="ProtNLM"/>
    </source>
</evidence>
<feature type="region of interest" description="Disordered" evidence="5">
    <location>
        <begin position="1360"/>
        <end position="1467"/>
    </location>
</feature>
<dbReference type="SUPFAM" id="SSF57850">
    <property type="entry name" value="RING/U-box"/>
    <property type="match status" value="1"/>
</dbReference>
<dbReference type="InParanoid" id="A0A317XVU6"/>
<feature type="compositionally biased region" description="Basic residues" evidence="5">
    <location>
        <begin position="965"/>
        <end position="974"/>
    </location>
</feature>
<evidence type="ECO:0000256" key="3">
    <source>
        <dbReference type="ARBA" id="ARBA00022801"/>
    </source>
</evidence>
<feature type="compositionally biased region" description="Acidic residues" evidence="5">
    <location>
        <begin position="1414"/>
        <end position="1424"/>
    </location>
</feature>
<gene>
    <name evidence="8" type="ORF">BCV70DRAFT_73748</name>
</gene>
<protein>
    <recommendedName>
        <fullName evidence="10">P-loop containing nucleoside triphosphate hydrolase protein</fullName>
    </recommendedName>
</protein>
<dbReference type="GO" id="GO:0005524">
    <property type="term" value="F:ATP binding"/>
    <property type="evidence" value="ECO:0007669"/>
    <property type="project" value="UniProtKB-KW"/>
</dbReference>
<evidence type="ECO:0000259" key="7">
    <source>
        <dbReference type="PROSITE" id="PS51194"/>
    </source>
</evidence>
<dbReference type="InterPro" id="IPR000330">
    <property type="entry name" value="SNF2_N"/>
</dbReference>
<feature type="region of interest" description="Disordered" evidence="5">
    <location>
        <begin position="1708"/>
        <end position="1730"/>
    </location>
</feature>
<feature type="compositionally biased region" description="Basic and acidic residues" evidence="5">
    <location>
        <begin position="1370"/>
        <end position="1379"/>
    </location>
</feature>
<feature type="region of interest" description="Disordered" evidence="5">
    <location>
        <begin position="1242"/>
        <end position="1277"/>
    </location>
</feature>